<dbReference type="InterPro" id="IPR013099">
    <property type="entry name" value="K_chnl_dom"/>
</dbReference>
<evidence type="ECO:0000259" key="2">
    <source>
        <dbReference type="Pfam" id="PF07885"/>
    </source>
</evidence>
<dbReference type="AlphaFoldDB" id="A0A5A9ZV34"/>
<dbReference type="EMBL" id="VINQ01000001">
    <property type="protein sequence ID" value="KAA0921194.1"/>
    <property type="molecule type" value="Genomic_DNA"/>
</dbReference>
<keyword evidence="1" id="KW-0812">Transmembrane</keyword>
<evidence type="ECO:0000313" key="4">
    <source>
        <dbReference type="Proteomes" id="UP000325291"/>
    </source>
</evidence>
<proteinExistence type="predicted"/>
<gene>
    <name evidence="3" type="ORF">FLO80_01770</name>
</gene>
<keyword evidence="1" id="KW-0472">Membrane</keyword>
<dbReference type="GO" id="GO:0034220">
    <property type="term" value="P:monoatomic ion transmembrane transport"/>
    <property type="evidence" value="ECO:0007669"/>
    <property type="project" value="UniProtKB-KW"/>
</dbReference>
<feature type="transmembrane region" description="Helical" evidence="1">
    <location>
        <begin position="85"/>
        <end position="106"/>
    </location>
</feature>
<dbReference type="Gene3D" id="1.10.287.70">
    <property type="match status" value="1"/>
</dbReference>
<keyword evidence="1" id="KW-1133">Transmembrane helix</keyword>
<sequence>MALEITVARAHRWLIRRPHLPKLIIVLLAAVIAALGMITVSVWVWALAFLWLDIFATLEESLYFALVCFTTLGFGDVILPQNWRILSGMTAANGFLNIGMMSAIVIETLRLVRKNQLDS</sequence>
<feature type="domain" description="Potassium channel" evidence="2">
    <location>
        <begin position="38"/>
        <end position="109"/>
    </location>
</feature>
<feature type="transmembrane region" description="Helical" evidence="1">
    <location>
        <begin position="62"/>
        <end position="79"/>
    </location>
</feature>
<name>A0A5A9ZV34_9RHOB</name>
<keyword evidence="3" id="KW-0406">Ion transport</keyword>
<comment type="caution">
    <text evidence="3">The sequence shown here is derived from an EMBL/GenBank/DDBJ whole genome shotgun (WGS) entry which is preliminary data.</text>
</comment>
<evidence type="ECO:0000313" key="3">
    <source>
        <dbReference type="EMBL" id="KAA0921194.1"/>
    </source>
</evidence>
<evidence type="ECO:0000256" key="1">
    <source>
        <dbReference type="SAM" id="Phobius"/>
    </source>
</evidence>
<dbReference type="SUPFAM" id="SSF81324">
    <property type="entry name" value="Voltage-gated potassium channels"/>
    <property type="match status" value="1"/>
</dbReference>
<reference evidence="3 4" key="1">
    <citation type="submission" date="2019-07" db="EMBL/GenBank/DDBJ databases">
        <title>Aquicoccus porphyridii gen. nov., sp. nov., isolated from a small marine red alga, Porphyridium marinum.</title>
        <authorList>
            <person name="Liu L."/>
        </authorList>
    </citation>
    <scope>NUCLEOTIDE SEQUENCE [LARGE SCALE GENOMIC DNA]</scope>
    <source>
        <strain evidence="3 4">L1 8-17</strain>
    </source>
</reference>
<keyword evidence="3" id="KW-0813">Transport</keyword>
<dbReference type="Pfam" id="PF07885">
    <property type="entry name" value="Ion_trans_2"/>
    <property type="match status" value="1"/>
</dbReference>
<organism evidence="3 4">
    <name type="scientific">Aquicoccus porphyridii</name>
    <dbReference type="NCBI Taxonomy" id="1852029"/>
    <lineage>
        <taxon>Bacteria</taxon>
        <taxon>Pseudomonadati</taxon>
        <taxon>Pseudomonadota</taxon>
        <taxon>Alphaproteobacteria</taxon>
        <taxon>Rhodobacterales</taxon>
        <taxon>Paracoccaceae</taxon>
        <taxon>Aquicoccus</taxon>
    </lineage>
</organism>
<keyword evidence="3" id="KW-0407">Ion channel</keyword>
<protein>
    <submittedName>
        <fullName evidence="3">Two pore domain potassium channel family protein</fullName>
    </submittedName>
</protein>
<feature type="transmembrane region" description="Helical" evidence="1">
    <location>
        <begin position="23"/>
        <end position="50"/>
    </location>
</feature>
<keyword evidence="4" id="KW-1185">Reference proteome</keyword>
<dbReference type="Proteomes" id="UP000325291">
    <property type="component" value="Unassembled WGS sequence"/>
</dbReference>
<accession>A0A5A9ZV34</accession>